<evidence type="ECO:0000313" key="3">
    <source>
        <dbReference type="Proteomes" id="UP001160148"/>
    </source>
</evidence>
<dbReference type="Pfam" id="PF14291">
    <property type="entry name" value="DUF4371"/>
    <property type="match status" value="1"/>
</dbReference>
<dbReference type="PANTHER" id="PTHR45749">
    <property type="match status" value="1"/>
</dbReference>
<name>A0AAV0WDQ3_9HEMI</name>
<dbReference type="EMBL" id="CARXXK010000002">
    <property type="protein sequence ID" value="CAI6353852.1"/>
    <property type="molecule type" value="Genomic_DNA"/>
</dbReference>
<reference evidence="2 3" key="1">
    <citation type="submission" date="2023-01" db="EMBL/GenBank/DDBJ databases">
        <authorList>
            <person name="Whitehead M."/>
        </authorList>
    </citation>
    <scope>NUCLEOTIDE SEQUENCE [LARGE SCALE GENOMIC DNA]</scope>
</reference>
<dbReference type="PANTHER" id="PTHR45749:SF21">
    <property type="entry name" value="DUF4371 DOMAIN-CONTAINING PROTEIN"/>
    <property type="match status" value="1"/>
</dbReference>
<feature type="domain" description="DUF4371" evidence="1">
    <location>
        <begin position="249"/>
        <end position="304"/>
    </location>
</feature>
<dbReference type="SUPFAM" id="SSF53098">
    <property type="entry name" value="Ribonuclease H-like"/>
    <property type="match status" value="1"/>
</dbReference>
<gene>
    <name evidence="2" type="ORF">MEUPH1_LOCUS9922</name>
</gene>
<evidence type="ECO:0000313" key="2">
    <source>
        <dbReference type="EMBL" id="CAI6353852.1"/>
    </source>
</evidence>
<dbReference type="AlphaFoldDB" id="A0AAV0WDQ3"/>
<dbReference type="Proteomes" id="UP001160148">
    <property type="component" value="Unassembled WGS sequence"/>
</dbReference>
<keyword evidence="3" id="KW-1185">Reference proteome</keyword>
<dbReference type="InterPro" id="IPR012337">
    <property type="entry name" value="RNaseH-like_sf"/>
</dbReference>
<evidence type="ECO:0000259" key="1">
    <source>
        <dbReference type="Pfam" id="PF14291"/>
    </source>
</evidence>
<accession>A0AAV0WDQ3</accession>
<comment type="caution">
    <text evidence="2">The sequence shown here is derived from an EMBL/GenBank/DDBJ whole genome shotgun (WGS) entry which is preliminary data.</text>
</comment>
<sequence length="372" mass="42128">MTSERKKMFPLFNLDDVVDNSCQRYEDDTISAKDFEVRCYAGFSVHILLNFNCLYLYFKDCSKSEIIACLKFTWEPPLSFAFPVQIEGNRTRKFQDRYLQPFPWLAYSKDKQGAFCKRCVIFITSGGGVGNQSLGKLVKEPKVKYKHALTDLNNHAKTEYHLLAEQRANDFLHNYETGNEKAVNVLLDSRNKQVIEYNRKLLIPIVKTIIFCPQNNLALRGHREIGIECGDSDLLTNLETSNKNYVLNCVIREDFLGFIKMESTTGIVIMTAIQIKLENIGLTFENLRGQGYDGGSNMLGVNNGVKSLILKKQPLVFYTHCLSQCLNLCLSKACNVPAIKNMMGTIQSVSGLFSNSAKKTEKLKSVIESSEI</sequence>
<organism evidence="2 3">
    <name type="scientific">Macrosiphum euphorbiae</name>
    <name type="common">potato aphid</name>
    <dbReference type="NCBI Taxonomy" id="13131"/>
    <lineage>
        <taxon>Eukaryota</taxon>
        <taxon>Metazoa</taxon>
        <taxon>Ecdysozoa</taxon>
        <taxon>Arthropoda</taxon>
        <taxon>Hexapoda</taxon>
        <taxon>Insecta</taxon>
        <taxon>Pterygota</taxon>
        <taxon>Neoptera</taxon>
        <taxon>Paraneoptera</taxon>
        <taxon>Hemiptera</taxon>
        <taxon>Sternorrhyncha</taxon>
        <taxon>Aphidomorpha</taxon>
        <taxon>Aphidoidea</taxon>
        <taxon>Aphididae</taxon>
        <taxon>Macrosiphini</taxon>
        <taxon>Macrosiphum</taxon>
    </lineage>
</organism>
<protein>
    <recommendedName>
        <fullName evidence="1">DUF4371 domain-containing protein</fullName>
    </recommendedName>
</protein>
<proteinExistence type="predicted"/>
<dbReference type="InterPro" id="IPR025398">
    <property type="entry name" value="DUF4371"/>
</dbReference>